<keyword evidence="2" id="KW-1185">Reference proteome</keyword>
<protein>
    <submittedName>
        <fullName evidence="1">Uncharacterized protein</fullName>
    </submittedName>
</protein>
<sequence>MDAFSSAALSFPKGAYGNTTHAFQQQFESQSFINSRLDSIATKKQQ</sequence>
<dbReference type="EMBL" id="AGNL01006295">
    <property type="protein sequence ID" value="EJK72150.1"/>
    <property type="molecule type" value="Genomic_DNA"/>
</dbReference>
<evidence type="ECO:0000313" key="2">
    <source>
        <dbReference type="Proteomes" id="UP000266841"/>
    </source>
</evidence>
<gene>
    <name evidence="1" type="ORF">THAOC_06344</name>
</gene>
<proteinExistence type="predicted"/>
<evidence type="ECO:0000313" key="1">
    <source>
        <dbReference type="EMBL" id="EJK72150.1"/>
    </source>
</evidence>
<dbReference type="Proteomes" id="UP000266841">
    <property type="component" value="Unassembled WGS sequence"/>
</dbReference>
<accession>K0T384</accession>
<name>K0T384_THAOC</name>
<feature type="non-terminal residue" evidence="1">
    <location>
        <position position="46"/>
    </location>
</feature>
<reference evidence="1 2" key="1">
    <citation type="journal article" date="2012" name="Genome Biol.">
        <title>Genome and low-iron response of an oceanic diatom adapted to chronic iron limitation.</title>
        <authorList>
            <person name="Lommer M."/>
            <person name="Specht M."/>
            <person name="Roy A.S."/>
            <person name="Kraemer L."/>
            <person name="Andreson R."/>
            <person name="Gutowska M.A."/>
            <person name="Wolf J."/>
            <person name="Bergner S.V."/>
            <person name="Schilhabel M.B."/>
            <person name="Klostermeier U.C."/>
            <person name="Beiko R.G."/>
            <person name="Rosenstiel P."/>
            <person name="Hippler M."/>
            <person name="Laroche J."/>
        </authorList>
    </citation>
    <scope>NUCLEOTIDE SEQUENCE [LARGE SCALE GENOMIC DNA]</scope>
    <source>
        <strain evidence="1 2">CCMP1005</strain>
    </source>
</reference>
<dbReference type="AlphaFoldDB" id="K0T384"/>
<comment type="caution">
    <text evidence="1">The sequence shown here is derived from an EMBL/GenBank/DDBJ whole genome shotgun (WGS) entry which is preliminary data.</text>
</comment>
<organism evidence="1 2">
    <name type="scientific">Thalassiosira oceanica</name>
    <name type="common">Marine diatom</name>
    <dbReference type="NCBI Taxonomy" id="159749"/>
    <lineage>
        <taxon>Eukaryota</taxon>
        <taxon>Sar</taxon>
        <taxon>Stramenopiles</taxon>
        <taxon>Ochrophyta</taxon>
        <taxon>Bacillariophyta</taxon>
        <taxon>Coscinodiscophyceae</taxon>
        <taxon>Thalassiosirophycidae</taxon>
        <taxon>Thalassiosirales</taxon>
        <taxon>Thalassiosiraceae</taxon>
        <taxon>Thalassiosira</taxon>
    </lineage>
</organism>